<evidence type="ECO:0008006" key="3">
    <source>
        <dbReference type="Google" id="ProtNLM"/>
    </source>
</evidence>
<evidence type="ECO:0000313" key="1">
    <source>
        <dbReference type="EMBL" id="CAE8666655.1"/>
    </source>
</evidence>
<dbReference type="Proteomes" id="UP000626109">
    <property type="component" value="Unassembled WGS sequence"/>
</dbReference>
<dbReference type="InterPro" id="IPR046341">
    <property type="entry name" value="SET_dom_sf"/>
</dbReference>
<dbReference type="SUPFAM" id="SSF82199">
    <property type="entry name" value="SET domain"/>
    <property type="match status" value="1"/>
</dbReference>
<comment type="caution">
    <text evidence="1">The sequence shown here is derived from an EMBL/GenBank/DDBJ whole genome shotgun (WGS) entry which is preliminary data.</text>
</comment>
<proteinExistence type="predicted"/>
<gene>
    <name evidence="1" type="ORF">PGLA2088_LOCUS16366</name>
</gene>
<dbReference type="AlphaFoldDB" id="A0A813J3H2"/>
<dbReference type="PANTHER" id="PTHR33524:SF1">
    <property type="entry name" value="SET DOMAIN-CONTAINING PROTEIN"/>
    <property type="match status" value="1"/>
</dbReference>
<evidence type="ECO:0000313" key="2">
    <source>
        <dbReference type="Proteomes" id="UP000626109"/>
    </source>
</evidence>
<sequence length="119" mass="13262">MDGWKPADRVGVAGCRSPYAVGHFVNHPSEGVQPSVGWQEFRWEDSDAEIAANRLHRGLWYMDPCTGEPVNMPWEGGSVKVPRVGVAIVALRDIAPGEEIYMDYKLSKPHPPWYSPVDS</sequence>
<dbReference type="PANTHER" id="PTHR33524">
    <property type="entry name" value="C5ORF35"/>
    <property type="match status" value="1"/>
</dbReference>
<name>A0A813J3H2_POLGL</name>
<dbReference type="Gene3D" id="2.170.270.10">
    <property type="entry name" value="SET domain"/>
    <property type="match status" value="1"/>
</dbReference>
<dbReference type="InterPro" id="IPR040415">
    <property type="entry name" value="SETD9"/>
</dbReference>
<dbReference type="EMBL" id="CAJNNW010020685">
    <property type="protein sequence ID" value="CAE8666655.1"/>
    <property type="molecule type" value="Genomic_DNA"/>
</dbReference>
<protein>
    <recommendedName>
        <fullName evidence="3">SET domain-containing protein</fullName>
    </recommendedName>
</protein>
<reference evidence="1" key="1">
    <citation type="submission" date="2021-02" db="EMBL/GenBank/DDBJ databases">
        <authorList>
            <person name="Dougan E. K."/>
            <person name="Rhodes N."/>
            <person name="Thang M."/>
            <person name="Chan C."/>
        </authorList>
    </citation>
    <scope>NUCLEOTIDE SEQUENCE</scope>
</reference>
<organism evidence="1 2">
    <name type="scientific">Polarella glacialis</name>
    <name type="common">Dinoflagellate</name>
    <dbReference type="NCBI Taxonomy" id="89957"/>
    <lineage>
        <taxon>Eukaryota</taxon>
        <taxon>Sar</taxon>
        <taxon>Alveolata</taxon>
        <taxon>Dinophyceae</taxon>
        <taxon>Suessiales</taxon>
        <taxon>Suessiaceae</taxon>
        <taxon>Polarella</taxon>
    </lineage>
</organism>
<accession>A0A813J3H2</accession>